<name>A0A4U0EZB0_9FLAO</name>
<evidence type="ECO:0008006" key="4">
    <source>
        <dbReference type="Google" id="ProtNLM"/>
    </source>
</evidence>
<proteinExistence type="predicted"/>
<feature type="transmembrane region" description="Helical" evidence="1">
    <location>
        <begin position="7"/>
        <end position="26"/>
    </location>
</feature>
<dbReference type="AlphaFoldDB" id="A0A4U0EZB0"/>
<keyword evidence="1" id="KW-0472">Membrane</keyword>
<organism evidence="2 3">
    <name type="scientific">Pontimicrobium aquaticum</name>
    <dbReference type="NCBI Taxonomy" id="2565367"/>
    <lineage>
        <taxon>Bacteria</taxon>
        <taxon>Pseudomonadati</taxon>
        <taxon>Bacteroidota</taxon>
        <taxon>Flavobacteriia</taxon>
        <taxon>Flavobacteriales</taxon>
        <taxon>Flavobacteriaceae</taxon>
        <taxon>Pontimicrobium</taxon>
    </lineage>
</organism>
<accession>A0A4U0EZB0</accession>
<dbReference type="OrthoDB" id="676730at2"/>
<dbReference type="EMBL" id="SUPL01000002">
    <property type="protein sequence ID" value="TJY37397.1"/>
    <property type="molecule type" value="Genomic_DNA"/>
</dbReference>
<comment type="caution">
    <text evidence="2">The sequence shown here is derived from an EMBL/GenBank/DDBJ whole genome shotgun (WGS) entry which is preliminary data.</text>
</comment>
<evidence type="ECO:0000313" key="2">
    <source>
        <dbReference type="EMBL" id="TJY37397.1"/>
    </source>
</evidence>
<evidence type="ECO:0000313" key="3">
    <source>
        <dbReference type="Proteomes" id="UP000307657"/>
    </source>
</evidence>
<reference evidence="2 3" key="1">
    <citation type="submission" date="2019-04" db="EMBL/GenBank/DDBJ databases">
        <title>Lacinutrix sp. nov., isolated from marine water.</title>
        <authorList>
            <person name="Kim W."/>
        </authorList>
    </citation>
    <scope>NUCLEOTIDE SEQUENCE [LARGE SCALE GENOMIC DNA]</scope>
    <source>
        <strain evidence="2 3">CAU 1491</strain>
    </source>
</reference>
<protein>
    <recommendedName>
        <fullName evidence="4">Type II secretion system protein GspC N-terminal domain-containing protein</fullName>
    </recommendedName>
</protein>
<keyword evidence="1" id="KW-0812">Transmembrane</keyword>
<dbReference type="Proteomes" id="UP000307657">
    <property type="component" value="Unassembled WGS sequence"/>
</dbReference>
<sequence>MNNKLKTYVLLIIVIGVWGLIGFKVWSNFNPDIPEAKAKNLNVSFSPKANVKIDSFSIQETKRDPFLGTITKKLEKKANTKIKKSVPFNWIPISYQGIITNQGSKQQIFIININGQQLLFKKGQTINEVSLIQGNAKQITVRYKNRQKRIDIQK</sequence>
<keyword evidence="1" id="KW-1133">Transmembrane helix</keyword>
<dbReference type="RefSeq" id="WP_136841827.1">
    <property type="nucleotide sequence ID" value="NZ_SUPL01000002.1"/>
</dbReference>
<evidence type="ECO:0000256" key="1">
    <source>
        <dbReference type="SAM" id="Phobius"/>
    </source>
</evidence>
<keyword evidence="3" id="KW-1185">Reference proteome</keyword>
<gene>
    <name evidence="2" type="ORF">E5167_05495</name>
</gene>